<organism evidence="8 9">
    <name type="scientific">Flammeovirga agarivorans</name>
    <dbReference type="NCBI Taxonomy" id="2726742"/>
    <lineage>
        <taxon>Bacteria</taxon>
        <taxon>Pseudomonadati</taxon>
        <taxon>Bacteroidota</taxon>
        <taxon>Cytophagia</taxon>
        <taxon>Cytophagales</taxon>
        <taxon>Flammeovirgaceae</taxon>
        <taxon>Flammeovirga</taxon>
    </lineage>
</organism>
<dbReference type="NCBIfam" id="TIGR04183">
    <property type="entry name" value="Por_Secre_tail"/>
    <property type="match status" value="1"/>
</dbReference>
<feature type="active site" description="Proton donor" evidence="4">
    <location>
        <position position="381"/>
    </location>
</feature>
<dbReference type="InterPro" id="IPR022790">
    <property type="entry name" value="GH26_dom"/>
</dbReference>
<dbReference type="EMBL" id="JABAIL010000003">
    <property type="protein sequence ID" value="NLR91973.1"/>
    <property type="molecule type" value="Genomic_DNA"/>
</dbReference>
<evidence type="ECO:0000313" key="8">
    <source>
        <dbReference type="EMBL" id="NLR91973.1"/>
    </source>
</evidence>
<evidence type="ECO:0000256" key="2">
    <source>
        <dbReference type="ARBA" id="ARBA00022801"/>
    </source>
</evidence>
<dbReference type="InterPro" id="IPR026444">
    <property type="entry name" value="Secre_tail"/>
</dbReference>
<feature type="active site" description="Proton donor" evidence="4">
    <location>
        <position position="847"/>
    </location>
</feature>
<dbReference type="SUPFAM" id="SSF49265">
    <property type="entry name" value="Fibronectin type III"/>
    <property type="match status" value="2"/>
</dbReference>
<feature type="active site" description="Nucleophile" evidence="4">
    <location>
        <position position="478"/>
    </location>
</feature>
<evidence type="ECO:0000256" key="3">
    <source>
        <dbReference type="ARBA" id="ARBA00023295"/>
    </source>
</evidence>
<feature type="signal peptide" evidence="5">
    <location>
        <begin position="1"/>
        <end position="19"/>
    </location>
</feature>
<keyword evidence="9" id="KW-1185">Reference proteome</keyword>
<accession>A0A7X8SKV7</accession>
<protein>
    <submittedName>
        <fullName evidence="8">T9SS type A sorting domain-containing protein</fullName>
    </submittedName>
</protein>
<evidence type="ECO:0000256" key="4">
    <source>
        <dbReference type="PROSITE-ProRule" id="PRU01100"/>
    </source>
</evidence>
<dbReference type="Proteomes" id="UP000585050">
    <property type="component" value="Unassembled WGS sequence"/>
</dbReference>
<reference evidence="8 9" key="1">
    <citation type="submission" date="2020-04" db="EMBL/GenBank/DDBJ databases">
        <title>Flammeovirga sp. SR4, a novel species isolated from seawater.</title>
        <authorList>
            <person name="Wang X."/>
        </authorList>
    </citation>
    <scope>NUCLEOTIDE SEQUENCE [LARGE SCALE GENOMIC DNA]</scope>
    <source>
        <strain evidence="8 9">SR4</strain>
    </source>
</reference>
<dbReference type="PANTHER" id="PTHR40079">
    <property type="entry name" value="MANNAN ENDO-1,4-BETA-MANNOSIDASE E-RELATED"/>
    <property type="match status" value="1"/>
</dbReference>
<dbReference type="GO" id="GO:0006080">
    <property type="term" value="P:substituted mannan metabolic process"/>
    <property type="evidence" value="ECO:0007669"/>
    <property type="project" value="InterPro"/>
</dbReference>
<evidence type="ECO:0000256" key="1">
    <source>
        <dbReference type="ARBA" id="ARBA00007754"/>
    </source>
</evidence>
<dbReference type="PROSITE" id="PS51764">
    <property type="entry name" value="GH26"/>
    <property type="match status" value="2"/>
</dbReference>
<dbReference type="InterPro" id="IPR000805">
    <property type="entry name" value="Glyco_hydro_26"/>
</dbReference>
<feature type="domain" description="Fibronectin type-III" evidence="6">
    <location>
        <begin position="60"/>
        <end position="144"/>
    </location>
</feature>
<keyword evidence="2 4" id="KW-0378">Hydrolase</keyword>
<dbReference type="Pfam" id="PF00041">
    <property type="entry name" value="fn3"/>
    <property type="match status" value="2"/>
</dbReference>
<feature type="domain" description="Fibronectin type-III" evidence="6">
    <location>
        <begin position="610"/>
        <end position="696"/>
    </location>
</feature>
<feature type="domain" description="GH26" evidence="7">
    <location>
        <begin position="698"/>
        <end position="1055"/>
    </location>
</feature>
<dbReference type="Pfam" id="PF18962">
    <property type="entry name" value="Por_Secre_tail"/>
    <property type="match status" value="1"/>
</dbReference>
<gene>
    <name evidence="8" type="ORF">HGP29_12180</name>
</gene>
<dbReference type="Pfam" id="PF02156">
    <property type="entry name" value="Glyco_hydro_26"/>
    <property type="match status" value="2"/>
</dbReference>
<comment type="caution">
    <text evidence="8">The sequence shown here is derived from an EMBL/GenBank/DDBJ whole genome shotgun (WGS) entry which is preliminary data.</text>
</comment>
<evidence type="ECO:0000313" key="9">
    <source>
        <dbReference type="Proteomes" id="UP000585050"/>
    </source>
</evidence>
<dbReference type="Gene3D" id="3.20.20.80">
    <property type="entry name" value="Glycosidases"/>
    <property type="match status" value="2"/>
</dbReference>
<dbReference type="SUPFAM" id="SSF51445">
    <property type="entry name" value="(Trans)glycosidases"/>
    <property type="match status" value="2"/>
</dbReference>
<dbReference type="PANTHER" id="PTHR40079:SF4">
    <property type="entry name" value="GH26 DOMAIN-CONTAINING PROTEIN-RELATED"/>
    <property type="match status" value="1"/>
</dbReference>
<dbReference type="InterPro" id="IPR003961">
    <property type="entry name" value="FN3_dom"/>
</dbReference>
<sequence length="1212" mass="134143">MKKLTLLLLWTLISFGINAQNCPPSHPFEACGRCWESAEQAASGGCNETQDPPEDTPPIAPTNLSTSNVTMNSVTLSWNDNSNDETGFEIYRDNSLISTTNANSTSFTESTLISNTTYSYYVIAVNGSLSSTQSNSVSVTTDQEVVENPNDLGTITFTSSDTGNGWIVEWNSVTNATQYVLNIVTLDGSAEIGNQNIVVTSLNYTEDNPVEDITYKYTLTVSNSSDSKVSNTITKIRTSCAGGSQNAENGKVSGKFTPKNGKALLFLGQDNNSVDGYTDSNLFPSIGGFTNYTNIYDFAGLESVNNYGSGDMCIQCGIDKHPSAAVAIGLYMVEDNDGVGEDHPNGLTDVVNGLYDASIDKFANFAKANPTTPFFLRVGYEFDGQWNHYEPTKYINAYRYLVDRLNAAGVENVAYVWQSAAYGFTYNSLPIDAWYPGDEYVDYIGLSFFFYDEGFNGPNLQFLLDMARTKQKPVMMAEVSAQYYDFDENTFANFADPSQKTSLTGQEMWEQYFEGQLLPFIQGNEDVIRAIAYINADWQSQEQWQWPEAGNGYWGDTRVERNTYVAQKWNEEISSGFYQNGDPNLYAILTTGCDNSETPIDPPVETKPSVPTNLVSSSQTTSSISLSWDAVSNASNYWVLYGTNSGSYVDSVQTSSSSVTINNLVADQNYYITMYATNSEGSSDLTNEIQVKTKQESTTPPPVGNKIEGKFTPKDGKTLLAIGQDLSAMSGYRNGNMPEPGAAVAYVAFYMLTQDNYGINYGATGMDNQGNFTDIDTDWGSGPLNASSTALGWDESALIVAMSITENWNLNGLQGIANGQYEQHIDKLALFCNKFPEKKIYLRIGYEFDGRWNSQETAGGDYPGGYHKQEEYKTAWRHIVDGMDARGVNNVAYVWQSSTSPVDDVLDGYFGNGGDLVAAREDIAGWYPGDDYVDWCGISWFISPTEASQYFGFDDVPNLLNQNDLADEMLAFAREHNKPVMIAEATPQGYDLEISEYDTTPSKVSRAITGYTYEGAKTLLTEGLATAEENYTPGTWIANLDAQEAWDRWFTPFLDYIHTNADVIRAVTYINANWNTQAKWASPYAEGYWGDTRIEENPAIKALWLEETNSEFWLLGSPSISDQLFDDASNQRQIQLAEELKETIKDITVYPNPARSIINIGGLEEKPVFQLINIQGQLMKTGIGQQIKITDLPKGLYLLKINDNITQKILIN</sequence>
<feature type="domain" description="GH26" evidence="7">
    <location>
        <begin position="247"/>
        <end position="537"/>
    </location>
</feature>
<dbReference type="AlphaFoldDB" id="A0A7X8SKV7"/>
<keyword evidence="5" id="KW-0732">Signal</keyword>
<feature type="chain" id="PRO_5031566890" evidence="5">
    <location>
        <begin position="20"/>
        <end position="1212"/>
    </location>
</feature>
<dbReference type="InterPro" id="IPR036116">
    <property type="entry name" value="FN3_sf"/>
</dbReference>
<comment type="similarity">
    <text evidence="1 4">Belongs to the glycosyl hydrolase 26 family.</text>
</comment>
<dbReference type="InterPro" id="IPR017853">
    <property type="entry name" value="GH"/>
</dbReference>
<dbReference type="RefSeq" id="WP_168882681.1">
    <property type="nucleotide sequence ID" value="NZ_JABAIL010000003.1"/>
</dbReference>
<dbReference type="CDD" id="cd00063">
    <property type="entry name" value="FN3"/>
    <property type="match status" value="2"/>
</dbReference>
<evidence type="ECO:0000259" key="6">
    <source>
        <dbReference type="PROSITE" id="PS50853"/>
    </source>
</evidence>
<proteinExistence type="inferred from homology"/>
<evidence type="ECO:0000259" key="7">
    <source>
        <dbReference type="PROSITE" id="PS51764"/>
    </source>
</evidence>
<dbReference type="Gene3D" id="2.60.40.10">
    <property type="entry name" value="Immunoglobulins"/>
    <property type="match status" value="2"/>
</dbReference>
<dbReference type="SMART" id="SM00060">
    <property type="entry name" value="FN3"/>
    <property type="match status" value="2"/>
</dbReference>
<dbReference type="PROSITE" id="PS50853">
    <property type="entry name" value="FN3"/>
    <property type="match status" value="2"/>
</dbReference>
<dbReference type="GO" id="GO:0016985">
    <property type="term" value="F:mannan endo-1,4-beta-mannosidase activity"/>
    <property type="evidence" value="ECO:0007669"/>
    <property type="project" value="InterPro"/>
</dbReference>
<feature type="active site" description="Nucleophile" evidence="4">
    <location>
        <position position="984"/>
    </location>
</feature>
<dbReference type="InterPro" id="IPR013783">
    <property type="entry name" value="Ig-like_fold"/>
</dbReference>
<keyword evidence="3 4" id="KW-0326">Glycosidase</keyword>
<name>A0A7X8SKV7_9BACT</name>
<evidence type="ECO:0000256" key="5">
    <source>
        <dbReference type="SAM" id="SignalP"/>
    </source>
</evidence>